<comment type="caution">
    <text evidence="9">The sequence shown here is derived from an EMBL/GenBank/DDBJ whole genome shotgun (WGS) entry which is preliminary data.</text>
</comment>
<keyword evidence="4 8" id="KW-0812">Transmembrane</keyword>
<accession>A0AAV2TM34</accession>
<reference evidence="9" key="1">
    <citation type="submission" date="2024-06" db="EMBL/GenBank/DDBJ databases">
        <authorList>
            <person name="Liu X."/>
            <person name="Lenzi L."/>
            <person name="Haldenby T S."/>
            <person name="Uol C."/>
        </authorList>
    </citation>
    <scope>NUCLEOTIDE SEQUENCE</scope>
</reference>
<dbReference type="InterPro" id="IPR028266">
    <property type="entry name" value="TP53I11"/>
</dbReference>
<keyword evidence="6 8" id="KW-0472">Membrane</keyword>
<comment type="subcellular location">
    <subcellularLocation>
        <location evidence="1">Membrane</location>
        <topology evidence="1">Multi-pass membrane protein</topology>
    </subcellularLocation>
</comment>
<organism evidence="9 10">
    <name type="scientific">Calicophoron daubneyi</name>
    <name type="common">Rumen fluke</name>
    <name type="synonym">Paramphistomum daubneyi</name>
    <dbReference type="NCBI Taxonomy" id="300641"/>
    <lineage>
        <taxon>Eukaryota</taxon>
        <taxon>Metazoa</taxon>
        <taxon>Spiralia</taxon>
        <taxon>Lophotrochozoa</taxon>
        <taxon>Platyhelminthes</taxon>
        <taxon>Trematoda</taxon>
        <taxon>Digenea</taxon>
        <taxon>Plagiorchiida</taxon>
        <taxon>Pronocephalata</taxon>
        <taxon>Paramphistomoidea</taxon>
        <taxon>Paramphistomidae</taxon>
        <taxon>Calicophoron</taxon>
    </lineage>
</organism>
<keyword evidence="3" id="KW-0597">Phosphoprotein</keyword>
<gene>
    <name evidence="9" type="ORF">CDAUBV1_LOCUS11679</name>
</gene>
<evidence type="ECO:0000256" key="3">
    <source>
        <dbReference type="ARBA" id="ARBA00022553"/>
    </source>
</evidence>
<evidence type="ECO:0000313" key="10">
    <source>
        <dbReference type="Proteomes" id="UP001497525"/>
    </source>
</evidence>
<evidence type="ECO:0000256" key="7">
    <source>
        <dbReference type="ARBA" id="ARBA00032100"/>
    </source>
</evidence>
<dbReference type="AlphaFoldDB" id="A0AAV2TM34"/>
<evidence type="ECO:0000256" key="8">
    <source>
        <dbReference type="SAM" id="Phobius"/>
    </source>
</evidence>
<feature type="transmembrane region" description="Helical" evidence="8">
    <location>
        <begin position="56"/>
        <end position="75"/>
    </location>
</feature>
<evidence type="ECO:0000313" key="9">
    <source>
        <dbReference type="EMBL" id="CAL5137359.1"/>
    </source>
</evidence>
<evidence type="ECO:0000256" key="1">
    <source>
        <dbReference type="ARBA" id="ARBA00004141"/>
    </source>
</evidence>
<evidence type="ECO:0000256" key="6">
    <source>
        <dbReference type="ARBA" id="ARBA00023136"/>
    </source>
</evidence>
<evidence type="ECO:0000256" key="4">
    <source>
        <dbReference type="ARBA" id="ARBA00022692"/>
    </source>
</evidence>
<sequence>MERVPSSSDLLSRFKTRKVLGMAERCGNATLSKVTQILGEKSEAIDEGLALRYVWYWNYLVSGCLFLSALLIYFFPLTYGQVPAGLFSLQDERQLRDSKLTSELARHYRKQTATNLGVPFLCLSCTMLYSLTFVKHGGLRVAQFASTLCTVCFVFVYHKENIADLKSPSIPTAVLVLNLLSQLNVTFPDWAIWSIPEKLFRCKTVQHTRPLHNHPPPSKLRSE</sequence>
<evidence type="ECO:0000256" key="5">
    <source>
        <dbReference type="ARBA" id="ARBA00022989"/>
    </source>
</evidence>
<proteinExistence type="predicted"/>
<dbReference type="PANTHER" id="PTHR31584">
    <property type="entry name" value="TUMOR PROTEIN P53-INDUCIBLE PROTEIN 11"/>
    <property type="match status" value="1"/>
</dbReference>
<dbReference type="Proteomes" id="UP001497525">
    <property type="component" value="Unassembled WGS sequence"/>
</dbReference>
<dbReference type="PANTHER" id="PTHR31584:SF1">
    <property type="entry name" value="TUMOR PROTEIN P53-INDUCIBLE PROTEIN 11"/>
    <property type="match status" value="1"/>
</dbReference>
<feature type="transmembrane region" description="Helical" evidence="8">
    <location>
        <begin position="116"/>
        <end position="134"/>
    </location>
</feature>
<dbReference type="EMBL" id="CAXLJL010000379">
    <property type="protein sequence ID" value="CAL5137359.1"/>
    <property type="molecule type" value="Genomic_DNA"/>
</dbReference>
<keyword evidence="5 8" id="KW-1133">Transmembrane helix</keyword>
<dbReference type="GO" id="GO:0016020">
    <property type="term" value="C:membrane"/>
    <property type="evidence" value="ECO:0007669"/>
    <property type="project" value="UniProtKB-SubCell"/>
</dbReference>
<protein>
    <recommendedName>
        <fullName evidence="2">Tumor protein p53-inducible protein 11</fullName>
    </recommendedName>
    <alternativeName>
        <fullName evidence="7">p53-induced gene 11 protein</fullName>
    </alternativeName>
</protein>
<evidence type="ECO:0000256" key="2">
    <source>
        <dbReference type="ARBA" id="ARBA00019449"/>
    </source>
</evidence>
<feature type="transmembrane region" description="Helical" evidence="8">
    <location>
        <begin position="140"/>
        <end position="157"/>
    </location>
</feature>
<name>A0AAV2TM34_CALDB</name>